<comment type="caution">
    <text evidence="3">The sequence shown here is derived from an EMBL/GenBank/DDBJ whole genome shotgun (WGS) entry which is preliminary data.</text>
</comment>
<dbReference type="eggNOG" id="ENOG5033AEK">
    <property type="taxonomic scope" value="Bacteria"/>
</dbReference>
<sequence>MRVIGLPCPHCEYTVRAVKSRTMSAMFKEITYMCQNPECGHSFVAGLEVLRTLSLSAMPKPDIRIPMSQHARAAATSQLALDLTAGC</sequence>
<dbReference type="RefSeq" id="WP_034745818.1">
    <property type="nucleotide sequence ID" value="NZ_CP049828.1"/>
</dbReference>
<evidence type="ECO:0000259" key="1">
    <source>
        <dbReference type="Pfam" id="PF04606"/>
    </source>
</evidence>
<proteinExistence type="predicted"/>
<name>A0A031GWD5_9BURK</name>
<accession>A0A031GWD5</accession>
<dbReference type="EMBL" id="MAQB02000001">
    <property type="protein sequence ID" value="OFJ49183.1"/>
    <property type="molecule type" value="Genomic_DNA"/>
</dbReference>
<dbReference type="InterPro" id="IPR007684">
    <property type="entry name" value="Znf_Ogr/Delta"/>
</dbReference>
<gene>
    <name evidence="2" type="ORF">BA896_001215</name>
    <name evidence="3" type="ORF">BA896_010165</name>
</gene>
<dbReference type="Proteomes" id="UP000092634">
    <property type="component" value="Unassembled WGS sequence"/>
</dbReference>
<organism evidence="3 4">
    <name type="scientific">Janthinobacterium lividum</name>
    <dbReference type="NCBI Taxonomy" id="29581"/>
    <lineage>
        <taxon>Bacteria</taxon>
        <taxon>Pseudomonadati</taxon>
        <taxon>Pseudomonadota</taxon>
        <taxon>Betaproteobacteria</taxon>
        <taxon>Burkholderiales</taxon>
        <taxon>Oxalobacteraceae</taxon>
        <taxon>Janthinobacterium</taxon>
    </lineage>
</organism>
<dbReference type="OrthoDB" id="6895359at2"/>
<dbReference type="PATRIC" id="fig|29581.5.peg.168"/>
<evidence type="ECO:0000313" key="4">
    <source>
        <dbReference type="Proteomes" id="UP000092634"/>
    </source>
</evidence>
<reference evidence="3 4" key="1">
    <citation type="submission" date="2016-10" db="EMBL/GenBank/DDBJ databases">
        <title>Updated version of Genome Assembly of Janthinobacterium lividum ERGS5:01.</title>
        <authorList>
            <person name="Kumar R."/>
            <person name="Acharya V."/>
            <person name="Singh D."/>
        </authorList>
    </citation>
    <scope>NUCLEOTIDE SEQUENCE [LARGE SCALE GENOMIC DNA]</scope>
    <source>
        <strain evidence="3 4">ERGS5:01</strain>
    </source>
</reference>
<protein>
    <submittedName>
        <fullName evidence="3">Transcriptional regulator</fullName>
    </submittedName>
</protein>
<feature type="domain" description="Zinc finger Ogr/Delta-type" evidence="1">
    <location>
        <begin position="8"/>
        <end position="53"/>
    </location>
</feature>
<dbReference type="EMBL" id="MAQB02000001">
    <property type="protein sequence ID" value="OFJ47823.1"/>
    <property type="molecule type" value="Genomic_DNA"/>
</dbReference>
<evidence type="ECO:0000313" key="2">
    <source>
        <dbReference type="EMBL" id="OFJ47823.1"/>
    </source>
</evidence>
<dbReference type="Pfam" id="PF04606">
    <property type="entry name" value="Ogr_Delta"/>
    <property type="match status" value="1"/>
</dbReference>
<evidence type="ECO:0000313" key="3">
    <source>
        <dbReference type="EMBL" id="OFJ49183.1"/>
    </source>
</evidence>
<dbReference type="AlphaFoldDB" id="A0A031GWD5"/>